<keyword evidence="1" id="KW-0812">Transmembrane</keyword>
<evidence type="ECO:0000313" key="2">
    <source>
        <dbReference type="EMBL" id="DAD95448.1"/>
    </source>
</evidence>
<evidence type="ECO:0000256" key="1">
    <source>
        <dbReference type="SAM" id="Phobius"/>
    </source>
</evidence>
<dbReference type="EMBL" id="BK015192">
    <property type="protein sequence ID" value="DAD95448.1"/>
    <property type="molecule type" value="Genomic_DNA"/>
</dbReference>
<protein>
    <submittedName>
        <fullName evidence="2">Holin</fullName>
    </submittedName>
</protein>
<dbReference type="InterPro" id="IPR031612">
    <property type="entry name" value="Phage_holin_Dp1"/>
</dbReference>
<keyword evidence="1" id="KW-0472">Membrane</keyword>
<proteinExistence type="predicted"/>
<accession>A0A8S5NMI6</accession>
<dbReference type="Pfam" id="PF16938">
    <property type="entry name" value="Phage_holin_Dp1"/>
    <property type="match status" value="1"/>
</dbReference>
<reference evidence="2" key="1">
    <citation type="journal article" date="2021" name="Proc. Natl. Acad. Sci. U.S.A.">
        <title>A Catalog of Tens of Thousands of Viruses from Human Metagenomes Reveals Hidden Associations with Chronic Diseases.</title>
        <authorList>
            <person name="Tisza M.J."/>
            <person name="Buck C.B."/>
        </authorList>
    </citation>
    <scope>NUCLEOTIDE SEQUENCE</scope>
    <source>
        <strain evidence="2">CtY1p61</strain>
    </source>
</reference>
<keyword evidence="1" id="KW-1133">Transmembrane helix</keyword>
<name>A0A8S5NMI6_9CAUD</name>
<feature type="transmembrane region" description="Helical" evidence="1">
    <location>
        <begin position="41"/>
        <end position="63"/>
    </location>
</feature>
<feature type="transmembrane region" description="Helical" evidence="1">
    <location>
        <begin position="12"/>
        <end position="35"/>
    </location>
</feature>
<organism evidence="2">
    <name type="scientific">Siphoviridae sp. ctY1p61</name>
    <dbReference type="NCBI Taxonomy" id="2826373"/>
    <lineage>
        <taxon>Viruses</taxon>
        <taxon>Duplodnaviria</taxon>
        <taxon>Heunggongvirae</taxon>
        <taxon>Uroviricota</taxon>
        <taxon>Caudoviricetes</taxon>
    </lineage>
</organism>
<sequence>MKISNKLYDILKWLVIIVLPAVATLYKALSAVWAWPYANEVVTTITAVDTFLGAVLCISTATYNKGGNDNNA</sequence>